<sequence>MKINKLVSASRKKSRKRHFTAPSHVRRQLMSAPLSKELRQKYSVKSMPIRKDDEVQVVRGHYKGQQVGKVVQVYRKKFVIYIERIQREKANGASVYVGIHPSKCVIVKLKIDKDRKNIIDRRSKGRLAALGKDKGKYSEESTAMETS</sequence>
<dbReference type="InterPro" id="IPR005825">
    <property type="entry name" value="Ribosomal_uL24_CS"/>
</dbReference>
<protein>
    <submittedName>
        <fullName evidence="7">60S ribosomal protein L26</fullName>
    </submittedName>
</protein>
<dbReference type="InterPro" id="IPR014722">
    <property type="entry name" value="Rib_uL2_dom2"/>
</dbReference>
<keyword evidence="2 7" id="KW-0689">Ribosomal protein</keyword>
<dbReference type="Gene3D" id="2.30.30.30">
    <property type="match status" value="1"/>
</dbReference>
<dbReference type="GO" id="GO:0015934">
    <property type="term" value="C:large ribosomal subunit"/>
    <property type="evidence" value="ECO:0007669"/>
    <property type="project" value="InterPro"/>
</dbReference>
<dbReference type="AlphaFoldDB" id="A0A6J1SWU6"/>
<feature type="region of interest" description="Disordered" evidence="4">
    <location>
        <begin position="1"/>
        <end position="20"/>
    </location>
</feature>
<dbReference type="OrthoDB" id="1688503at2759"/>
<dbReference type="GO" id="GO:0003723">
    <property type="term" value="F:RNA binding"/>
    <property type="evidence" value="ECO:0007669"/>
    <property type="project" value="InterPro"/>
</dbReference>
<evidence type="ECO:0000313" key="6">
    <source>
        <dbReference type="Proteomes" id="UP000504606"/>
    </source>
</evidence>
<evidence type="ECO:0000259" key="5">
    <source>
        <dbReference type="SMART" id="SM00739"/>
    </source>
</evidence>
<dbReference type="Proteomes" id="UP000504606">
    <property type="component" value="Unplaced"/>
</dbReference>
<dbReference type="PROSITE" id="PS01108">
    <property type="entry name" value="RIBOSOMAL_L24"/>
    <property type="match status" value="1"/>
</dbReference>
<dbReference type="KEGG" id="foc:113210172"/>
<organism evidence="6 7">
    <name type="scientific">Frankliniella occidentalis</name>
    <name type="common">Western flower thrips</name>
    <name type="synonym">Euthrips occidentalis</name>
    <dbReference type="NCBI Taxonomy" id="133901"/>
    <lineage>
        <taxon>Eukaryota</taxon>
        <taxon>Metazoa</taxon>
        <taxon>Ecdysozoa</taxon>
        <taxon>Arthropoda</taxon>
        <taxon>Hexapoda</taxon>
        <taxon>Insecta</taxon>
        <taxon>Pterygota</taxon>
        <taxon>Neoptera</taxon>
        <taxon>Paraneoptera</taxon>
        <taxon>Thysanoptera</taxon>
        <taxon>Terebrantia</taxon>
        <taxon>Thripoidea</taxon>
        <taxon>Thripidae</taxon>
        <taxon>Frankliniella</taxon>
    </lineage>
</organism>
<dbReference type="NCBIfam" id="TIGR01080">
    <property type="entry name" value="rplX_A_E"/>
    <property type="match status" value="1"/>
</dbReference>
<dbReference type="InterPro" id="IPR008991">
    <property type="entry name" value="Translation_prot_SH3-like_sf"/>
</dbReference>
<dbReference type="SUPFAM" id="SSF50104">
    <property type="entry name" value="Translation proteins SH3-like domain"/>
    <property type="match status" value="1"/>
</dbReference>
<keyword evidence="6" id="KW-1185">Reference proteome</keyword>
<dbReference type="FunFam" id="2.30.30.30:FF:000009">
    <property type="entry name" value="60S ribosomal protein L26"/>
    <property type="match status" value="1"/>
</dbReference>
<dbReference type="Pfam" id="PF00467">
    <property type="entry name" value="KOW"/>
    <property type="match status" value="1"/>
</dbReference>
<feature type="compositionally biased region" description="Basic residues" evidence="4">
    <location>
        <begin position="10"/>
        <end position="20"/>
    </location>
</feature>
<dbReference type="GO" id="GO:0006412">
    <property type="term" value="P:translation"/>
    <property type="evidence" value="ECO:0007669"/>
    <property type="project" value="InterPro"/>
</dbReference>
<evidence type="ECO:0000256" key="4">
    <source>
        <dbReference type="SAM" id="MobiDB-lite"/>
    </source>
</evidence>
<evidence type="ECO:0000256" key="3">
    <source>
        <dbReference type="ARBA" id="ARBA00023274"/>
    </source>
</evidence>
<reference evidence="7" key="1">
    <citation type="submission" date="2025-08" db="UniProtKB">
        <authorList>
            <consortium name="RefSeq"/>
        </authorList>
    </citation>
    <scope>IDENTIFICATION</scope>
    <source>
        <tissue evidence="7">Whole organism</tissue>
    </source>
</reference>
<dbReference type="CDD" id="cd06089">
    <property type="entry name" value="KOW_RPL26"/>
    <property type="match status" value="1"/>
</dbReference>
<evidence type="ECO:0000256" key="2">
    <source>
        <dbReference type="ARBA" id="ARBA00022980"/>
    </source>
</evidence>
<evidence type="ECO:0000313" key="7">
    <source>
        <dbReference type="RefSeq" id="XP_026283820.1"/>
    </source>
</evidence>
<dbReference type="CTD" id="6154"/>
<dbReference type="SMART" id="SM00739">
    <property type="entry name" value="KOW"/>
    <property type="match status" value="1"/>
</dbReference>
<dbReference type="RefSeq" id="XP_026283820.1">
    <property type="nucleotide sequence ID" value="XM_026428035.2"/>
</dbReference>
<feature type="domain" description="KOW" evidence="5">
    <location>
        <begin position="48"/>
        <end position="76"/>
    </location>
</feature>
<name>A0A6J1SWU6_FRAOC</name>
<evidence type="ECO:0000256" key="1">
    <source>
        <dbReference type="ARBA" id="ARBA00010618"/>
    </source>
</evidence>
<dbReference type="InterPro" id="IPR005756">
    <property type="entry name" value="Ribosomal_uL24_euk/arc"/>
</dbReference>
<accession>A0A6J1SWU6</accession>
<proteinExistence type="inferred from homology"/>
<dbReference type="PANTHER" id="PTHR11143">
    <property type="entry name" value="60S RIBOSOMAL PROTEIN L26 FAMILY MEMBER"/>
    <property type="match status" value="1"/>
</dbReference>
<dbReference type="GO" id="GO:0003735">
    <property type="term" value="F:structural constituent of ribosome"/>
    <property type="evidence" value="ECO:0007669"/>
    <property type="project" value="InterPro"/>
</dbReference>
<dbReference type="Pfam" id="PF16906">
    <property type="entry name" value="Ribosomal_L26"/>
    <property type="match status" value="1"/>
</dbReference>
<keyword evidence="3" id="KW-0687">Ribonucleoprotein</keyword>
<comment type="similarity">
    <text evidence="1">Belongs to the universal ribosomal protein uL24 family.</text>
</comment>
<gene>
    <name evidence="7" type="primary">LOC113210172</name>
</gene>
<dbReference type="InterPro" id="IPR041988">
    <property type="entry name" value="Ribosomal_uL24_KOW"/>
</dbReference>
<dbReference type="InterPro" id="IPR005824">
    <property type="entry name" value="KOW"/>
</dbReference>
<dbReference type="GeneID" id="113210172"/>